<accession>A0ABV0B7N8</accession>
<reference evidence="1 2" key="1">
    <citation type="submission" date="2024-05" db="EMBL/GenBank/DDBJ databases">
        <title>Sphingomonas sp. HF-S3 16S ribosomal RNA gene Genome sequencing and assembly.</title>
        <authorList>
            <person name="Lee H."/>
        </authorList>
    </citation>
    <scope>NUCLEOTIDE SEQUENCE [LARGE SCALE GENOMIC DNA]</scope>
    <source>
        <strain evidence="1 2">HF-S3</strain>
    </source>
</reference>
<dbReference type="EMBL" id="JBDIZK010000005">
    <property type="protein sequence ID" value="MEN3747599.1"/>
    <property type="molecule type" value="Genomic_DNA"/>
</dbReference>
<keyword evidence="2" id="KW-1185">Reference proteome</keyword>
<sequence length="106" mass="10772">MPELRGLTIIVATGDGERFRAALTLAAAHAALGGRTRVYLHEGAVPLIATGDALLTTAMEIGATLMICQTGMAASGLDARDLPSGVETGGLVALLADLGEDRLTTL</sequence>
<comment type="caution">
    <text evidence="1">The sequence shown here is derived from an EMBL/GenBank/DDBJ whole genome shotgun (WGS) entry which is preliminary data.</text>
</comment>
<gene>
    <name evidence="1" type="ORF">TPR58_10500</name>
</gene>
<proteinExistence type="predicted"/>
<dbReference type="InterPro" id="IPR027396">
    <property type="entry name" value="DsrEFH-like"/>
</dbReference>
<protein>
    <submittedName>
        <fullName evidence="1">Peroxiredoxin</fullName>
    </submittedName>
</protein>
<name>A0ABV0B7N8_9SPHN</name>
<evidence type="ECO:0000313" key="2">
    <source>
        <dbReference type="Proteomes" id="UP001427805"/>
    </source>
</evidence>
<dbReference type="RefSeq" id="WP_346246595.1">
    <property type="nucleotide sequence ID" value="NZ_JBDIZK010000005.1"/>
</dbReference>
<dbReference type="Gene3D" id="3.40.1260.10">
    <property type="entry name" value="DsrEFH-like"/>
    <property type="match status" value="1"/>
</dbReference>
<dbReference type="Proteomes" id="UP001427805">
    <property type="component" value="Unassembled WGS sequence"/>
</dbReference>
<organism evidence="1 2">
    <name type="scientific">Sphingomonas rustica</name>
    <dbReference type="NCBI Taxonomy" id="3103142"/>
    <lineage>
        <taxon>Bacteria</taxon>
        <taxon>Pseudomonadati</taxon>
        <taxon>Pseudomonadota</taxon>
        <taxon>Alphaproteobacteria</taxon>
        <taxon>Sphingomonadales</taxon>
        <taxon>Sphingomonadaceae</taxon>
        <taxon>Sphingomonas</taxon>
    </lineage>
</organism>
<dbReference type="SUPFAM" id="SSF75169">
    <property type="entry name" value="DsrEFH-like"/>
    <property type="match status" value="1"/>
</dbReference>
<evidence type="ECO:0000313" key="1">
    <source>
        <dbReference type="EMBL" id="MEN3747599.1"/>
    </source>
</evidence>